<evidence type="ECO:0000256" key="2">
    <source>
        <dbReference type="ARBA" id="ARBA00007337"/>
    </source>
</evidence>
<comment type="similarity">
    <text evidence="2 6">Belongs to the eukaryotic ribosomal protein eL8 family.</text>
</comment>
<reference evidence="9 10" key="1">
    <citation type="journal article" date="2014" name="Genome Announc.">
        <title>Genome sequence of the basidiomycetous fungus Pseudozyma aphidis DSM70725, an efficient producer of biosurfactant mannosylerythritol lipids.</title>
        <authorList>
            <person name="Lorenz S."/>
            <person name="Guenther M."/>
            <person name="Grumaz C."/>
            <person name="Rupp S."/>
            <person name="Zibek S."/>
            <person name="Sohn K."/>
        </authorList>
    </citation>
    <scope>NUCLEOTIDE SEQUENCE [LARGE SCALE GENOMIC DNA]</scope>
    <source>
        <strain evidence="10">ATCC 32657 / CBS 517.83 / DSM 70725 / JCM 10318 / NBRC 10182 / NRRL Y-7954 / St-0401</strain>
    </source>
</reference>
<evidence type="ECO:0000256" key="6">
    <source>
        <dbReference type="RuleBase" id="RU366039"/>
    </source>
</evidence>
<dbReference type="InterPro" id="IPR002415">
    <property type="entry name" value="H/ACA_rnp_Nhp2-like"/>
</dbReference>
<dbReference type="PRINTS" id="PR00883">
    <property type="entry name" value="NUCLEARHMG"/>
</dbReference>
<evidence type="ECO:0000256" key="7">
    <source>
        <dbReference type="SAM" id="MobiDB-lite"/>
    </source>
</evidence>
<dbReference type="GO" id="GO:0031429">
    <property type="term" value="C:box H/ACA snoRNP complex"/>
    <property type="evidence" value="ECO:0007669"/>
    <property type="project" value="UniProtKB-UniRule"/>
</dbReference>
<comment type="subcellular location">
    <subcellularLocation>
        <location evidence="1 6">Nucleus</location>
        <location evidence="1 6">Nucleolus</location>
    </subcellularLocation>
</comment>
<dbReference type="GO" id="GO:0000398">
    <property type="term" value="P:mRNA splicing, via spliceosome"/>
    <property type="evidence" value="ECO:0007669"/>
    <property type="project" value="UniProtKB-UniRule"/>
</dbReference>
<dbReference type="AlphaFoldDB" id="W3VE64"/>
<evidence type="ECO:0000256" key="5">
    <source>
        <dbReference type="ARBA" id="ARBA00023274"/>
    </source>
</evidence>
<keyword evidence="5 6" id="KW-0687">Ribonucleoprotein</keyword>
<dbReference type="GO" id="GO:0003723">
    <property type="term" value="F:RNA binding"/>
    <property type="evidence" value="ECO:0007669"/>
    <property type="project" value="UniProtKB-UniRule"/>
</dbReference>
<gene>
    <name evidence="9" type="ORF">PaG_05908</name>
</gene>
<feature type="domain" description="Ribosomal protein eL8/eL30/eS12/Gadd45" evidence="8">
    <location>
        <begin position="77"/>
        <end position="169"/>
    </location>
</feature>
<sequence length="280" mass="29821">MAKDEAKKEKKSKRKSEVAAMDVDASVDLSATPSKKSKKDKKPKHDDGDESDDSSAEDTLEISPIAQPLAQPKVAKKLFKLTKKASKSRGHVKRGVKEVVKALRKGEKGLVVLAGDISPIDILSHIPVLCEDTSNPYIFVRSKEALGSASATKRPTSCVMIVPGGGKKAAAKGKEATKPKEDYTEDYAALHKQVQTLSDQPLAIASSPTAHWPAQSQLSRRAQRATLAQVPSGCAAAAVGDSRVVASKPYTSPLNTPPSIHAKATPKNEPAPPLQLQLQQ</sequence>
<dbReference type="GO" id="GO:0031120">
    <property type="term" value="P:snRNA pseudouridine synthesis"/>
    <property type="evidence" value="ECO:0007669"/>
    <property type="project" value="UniProtKB-UniRule"/>
</dbReference>
<dbReference type="HOGENOM" id="CLU_084513_0_1_1"/>
<evidence type="ECO:0000313" key="9">
    <source>
        <dbReference type="EMBL" id="ETS59928.1"/>
    </source>
</evidence>
<organism evidence="9 10">
    <name type="scientific">Moesziomyces aphidis</name>
    <name type="common">Pseudozyma aphidis</name>
    <dbReference type="NCBI Taxonomy" id="84754"/>
    <lineage>
        <taxon>Eukaryota</taxon>
        <taxon>Fungi</taxon>
        <taxon>Dikarya</taxon>
        <taxon>Basidiomycota</taxon>
        <taxon>Ustilaginomycotina</taxon>
        <taxon>Ustilaginomycetes</taxon>
        <taxon>Ustilaginales</taxon>
        <taxon>Ustilaginaceae</taxon>
        <taxon>Moesziomyces</taxon>
    </lineage>
</organism>
<dbReference type="PRINTS" id="PR00881">
    <property type="entry name" value="L7ARS6FAMILY"/>
</dbReference>
<comment type="function">
    <text evidence="6">Common component of the spliceosome and rRNA processing machinery.</text>
</comment>
<name>W3VE64_MOEAP</name>
<evidence type="ECO:0000259" key="8">
    <source>
        <dbReference type="Pfam" id="PF01248"/>
    </source>
</evidence>
<dbReference type="SUPFAM" id="SSF55315">
    <property type="entry name" value="L30e-like"/>
    <property type="match status" value="1"/>
</dbReference>
<dbReference type="PANTHER" id="PTHR23105">
    <property type="entry name" value="RIBOSOMAL PROTEIN L7AE FAMILY MEMBER"/>
    <property type="match status" value="1"/>
</dbReference>
<feature type="compositionally biased region" description="Polar residues" evidence="7">
    <location>
        <begin position="249"/>
        <end position="258"/>
    </location>
</feature>
<comment type="function">
    <text evidence="6">Required for ribosome biogenesis. Part of a complex which catalyzes pseudouridylation of rRNA. This involves the isomerization of uridine such that the ribose is subsequently attached to C5, instead of the normal N1. Pseudouridine ('psi') residues may serve to stabilize the conformation of rRNAs.</text>
</comment>
<dbReference type="InterPro" id="IPR029064">
    <property type="entry name" value="Ribosomal_eL30-like_sf"/>
</dbReference>
<keyword evidence="10" id="KW-1185">Reference proteome</keyword>
<dbReference type="InterPro" id="IPR004038">
    <property type="entry name" value="Ribosomal_eL8/eL30/eS12/Gad45"/>
</dbReference>
<accession>W3VE64</accession>
<evidence type="ECO:0000256" key="1">
    <source>
        <dbReference type="ARBA" id="ARBA00004604"/>
    </source>
</evidence>
<evidence type="ECO:0000256" key="3">
    <source>
        <dbReference type="ARBA" id="ARBA00022884"/>
    </source>
</evidence>
<feature type="region of interest" description="Disordered" evidence="7">
    <location>
        <begin position="1"/>
        <end position="69"/>
    </location>
</feature>
<dbReference type="OrthoDB" id="5364946at2759"/>
<evidence type="ECO:0000256" key="4">
    <source>
        <dbReference type="ARBA" id="ARBA00023242"/>
    </source>
</evidence>
<evidence type="ECO:0000313" key="10">
    <source>
        <dbReference type="Proteomes" id="UP000019462"/>
    </source>
</evidence>
<dbReference type="InterPro" id="IPR018492">
    <property type="entry name" value="Ribosomal_eL8/Nhp2"/>
</dbReference>
<dbReference type="Pfam" id="PF01248">
    <property type="entry name" value="Ribosomal_L7Ae"/>
    <property type="match status" value="1"/>
</dbReference>
<dbReference type="InterPro" id="IPR050257">
    <property type="entry name" value="eL8/uL1-like"/>
</dbReference>
<feature type="region of interest" description="Disordered" evidence="7">
    <location>
        <begin position="248"/>
        <end position="280"/>
    </location>
</feature>
<feature type="compositionally biased region" description="Acidic residues" evidence="7">
    <location>
        <begin position="48"/>
        <end position="60"/>
    </location>
</feature>
<keyword evidence="3 6" id="KW-0694">RNA-binding</keyword>
<dbReference type="Proteomes" id="UP000019462">
    <property type="component" value="Unassembled WGS sequence"/>
</dbReference>
<dbReference type="Gene3D" id="3.30.1330.30">
    <property type="match status" value="1"/>
</dbReference>
<protein>
    <recommendedName>
        <fullName evidence="6">H/ACA ribonucleoprotein complex subunit 2</fullName>
    </recommendedName>
    <alternativeName>
        <fullName evidence="6">Nucleolar protein family A member 2</fullName>
    </alternativeName>
</protein>
<keyword evidence="4 6" id="KW-0539">Nucleus</keyword>
<comment type="caution">
    <text evidence="9">The sequence shown here is derived from an EMBL/GenBank/DDBJ whole genome shotgun (WGS) entry which is preliminary data.</text>
</comment>
<proteinExistence type="inferred from homology"/>
<dbReference type="EMBL" id="AWNI01000039">
    <property type="protein sequence ID" value="ETS59928.1"/>
    <property type="molecule type" value="Genomic_DNA"/>
</dbReference>